<dbReference type="Proteomes" id="UP000199226">
    <property type="component" value="Unassembled WGS sequence"/>
</dbReference>
<dbReference type="InterPro" id="IPR009241">
    <property type="entry name" value="HigB-like"/>
</dbReference>
<reference evidence="2" key="1">
    <citation type="submission" date="2016-10" db="EMBL/GenBank/DDBJ databases">
        <authorList>
            <person name="Varghese N."/>
            <person name="Submissions S."/>
        </authorList>
    </citation>
    <scope>NUCLEOTIDE SEQUENCE [LARGE SCALE GENOMIC DNA]</scope>
    <source>
        <strain evidence="2">DSM 24536</strain>
    </source>
</reference>
<dbReference type="AlphaFoldDB" id="A0A1G9Y5H6"/>
<dbReference type="OrthoDB" id="573082at2"/>
<name>A0A1G9Y5H6_9SPHI</name>
<protein>
    <submittedName>
        <fullName evidence="1">Phage derived protein Gp49-like</fullName>
    </submittedName>
</protein>
<evidence type="ECO:0000313" key="1">
    <source>
        <dbReference type="EMBL" id="SDN03811.1"/>
    </source>
</evidence>
<organism evidence="1 2">
    <name type="scientific">Daejeonella rubra</name>
    <dbReference type="NCBI Taxonomy" id="990371"/>
    <lineage>
        <taxon>Bacteria</taxon>
        <taxon>Pseudomonadati</taxon>
        <taxon>Bacteroidota</taxon>
        <taxon>Sphingobacteriia</taxon>
        <taxon>Sphingobacteriales</taxon>
        <taxon>Sphingobacteriaceae</taxon>
        <taxon>Daejeonella</taxon>
    </lineage>
</organism>
<dbReference type="RefSeq" id="WP_090706816.1">
    <property type="nucleotide sequence ID" value="NZ_FNHH01000035.1"/>
</dbReference>
<dbReference type="EMBL" id="FNHH01000035">
    <property type="protein sequence ID" value="SDN03811.1"/>
    <property type="molecule type" value="Genomic_DNA"/>
</dbReference>
<keyword evidence="2" id="KW-1185">Reference proteome</keyword>
<sequence length="115" mass="14035">MKTERQIIFYKHYFQDFYLEQSEKVQEKIEFVFKIVKTVQNVPKKFLEHMTGTDGLYEIRIEYEGNIYRIFCCFDKGNLVLLFNGFQKKTRKTPKKEIDLAQKLKDEYFNAKKKR</sequence>
<evidence type="ECO:0000313" key="2">
    <source>
        <dbReference type="Proteomes" id="UP000199226"/>
    </source>
</evidence>
<proteinExistence type="predicted"/>
<dbReference type="STRING" id="990371.SAMN05421813_13524"/>
<dbReference type="Pfam" id="PF05973">
    <property type="entry name" value="Gp49"/>
    <property type="match status" value="1"/>
</dbReference>
<gene>
    <name evidence="1" type="ORF">SAMN05421813_13524</name>
</gene>
<accession>A0A1G9Y5H6</accession>